<name>A0A0N4WLG3_HAEPC</name>
<reference evidence="2" key="1">
    <citation type="submission" date="2017-02" db="UniProtKB">
        <authorList>
            <consortium name="WormBaseParasite"/>
        </authorList>
    </citation>
    <scope>IDENTIFICATION</scope>
</reference>
<proteinExistence type="predicted"/>
<sequence>LLERVELDLGEECKRQDALAQWLTPEPDPREGINGFGSVNPSSPKNTEHIYIKDFSR</sequence>
<evidence type="ECO:0000313" key="2">
    <source>
        <dbReference type="WBParaSite" id="HPLM_0001198801-mRNA-1"/>
    </source>
</evidence>
<protein>
    <submittedName>
        <fullName evidence="2">Aldo/keto reductase</fullName>
    </submittedName>
</protein>
<dbReference type="WBParaSite" id="HPLM_0001198801-mRNA-1">
    <property type="protein sequence ID" value="HPLM_0001198801-mRNA-1"/>
    <property type="gene ID" value="HPLM_0001198801"/>
</dbReference>
<organism evidence="2">
    <name type="scientific">Haemonchus placei</name>
    <name type="common">Barber's pole worm</name>
    <dbReference type="NCBI Taxonomy" id="6290"/>
    <lineage>
        <taxon>Eukaryota</taxon>
        <taxon>Metazoa</taxon>
        <taxon>Ecdysozoa</taxon>
        <taxon>Nematoda</taxon>
        <taxon>Chromadorea</taxon>
        <taxon>Rhabditida</taxon>
        <taxon>Rhabditina</taxon>
        <taxon>Rhabditomorpha</taxon>
        <taxon>Strongyloidea</taxon>
        <taxon>Trichostrongylidae</taxon>
        <taxon>Haemonchus</taxon>
    </lineage>
</organism>
<evidence type="ECO:0000256" key="1">
    <source>
        <dbReference type="SAM" id="MobiDB-lite"/>
    </source>
</evidence>
<dbReference type="AlphaFoldDB" id="A0A0N4WLG3"/>
<feature type="compositionally biased region" description="Basic and acidic residues" evidence="1">
    <location>
        <begin position="46"/>
        <end position="57"/>
    </location>
</feature>
<feature type="region of interest" description="Disordered" evidence="1">
    <location>
        <begin position="24"/>
        <end position="57"/>
    </location>
</feature>
<accession>A0A0N4WLG3</accession>